<dbReference type="EMBL" id="BMVG01000037">
    <property type="protein sequence ID" value="GHE12978.1"/>
    <property type="molecule type" value="Genomic_DNA"/>
</dbReference>
<protein>
    <recommendedName>
        <fullName evidence="1">Ricin B lectin domain-containing protein</fullName>
    </recommendedName>
</protein>
<dbReference type="Proteomes" id="UP000655443">
    <property type="component" value="Unassembled WGS sequence"/>
</dbReference>
<keyword evidence="3" id="KW-1185">Reference proteome</keyword>
<evidence type="ECO:0000313" key="2">
    <source>
        <dbReference type="EMBL" id="GHE12978.1"/>
    </source>
</evidence>
<dbReference type="Pfam" id="PF00652">
    <property type="entry name" value="Ricin_B_lectin"/>
    <property type="match status" value="1"/>
</dbReference>
<dbReference type="SUPFAM" id="SSF50370">
    <property type="entry name" value="Ricin B-like lectins"/>
    <property type="match status" value="1"/>
</dbReference>
<dbReference type="RefSeq" id="WP_229882277.1">
    <property type="nucleotide sequence ID" value="NZ_BMVG01000037.1"/>
</dbReference>
<organism evidence="2 3">
    <name type="scientific">Streptomyces alanosinicus</name>
    <dbReference type="NCBI Taxonomy" id="68171"/>
    <lineage>
        <taxon>Bacteria</taxon>
        <taxon>Bacillati</taxon>
        <taxon>Actinomycetota</taxon>
        <taxon>Actinomycetes</taxon>
        <taxon>Kitasatosporales</taxon>
        <taxon>Streptomycetaceae</taxon>
        <taxon>Streptomyces</taxon>
    </lineage>
</organism>
<proteinExistence type="predicted"/>
<reference evidence="2" key="1">
    <citation type="journal article" date="2014" name="Int. J. Syst. Evol. Microbiol.">
        <title>Complete genome sequence of Corynebacterium casei LMG S-19264T (=DSM 44701T), isolated from a smear-ripened cheese.</title>
        <authorList>
            <consortium name="US DOE Joint Genome Institute (JGI-PGF)"/>
            <person name="Walter F."/>
            <person name="Albersmeier A."/>
            <person name="Kalinowski J."/>
            <person name="Ruckert C."/>
        </authorList>
    </citation>
    <scope>NUCLEOTIDE SEQUENCE</scope>
    <source>
        <strain evidence="2">JCM 4714</strain>
    </source>
</reference>
<feature type="domain" description="Ricin B lectin" evidence="1">
    <location>
        <begin position="2"/>
        <end position="59"/>
    </location>
</feature>
<name>A0A919D6W3_9ACTN</name>
<accession>A0A919D6W3</accession>
<dbReference type="InterPro" id="IPR000772">
    <property type="entry name" value="Ricin_B_lectin"/>
</dbReference>
<dbReference type="PROSITE" id="PS50231">
    <property type="entry name" value="RICIN_B_LECTIN"/>
    <property type="match status" value="1"/>
</dbReference>
<dbReference type="InterPro" id="IPR035992">
    <property type="entry name" value="Ricin_B-like_lectins"/>
</dbReference>
<evidence type="ECO:0000259" key="1">
    <source>
        <dbReference type="Pfam" id="PF00652"/>
    </source>
</evidence>
<dbReference type="AlphaFoldDB" id="A0A919D6W3"/>
<gene>
    <name evidence="2" type="ORF">GCM10010339_78440</name>
</gene>
<sequence length="60" mass="6495">MIWQCNGGTNQQWNVNSNGTITNVLTGLCLDVNGYGTANGTKVQLWACGSNQSNQQWTFG</sequence>
<dbReference type="Gene3D" id="2.80.10.50">
    <property type="match status" value="1"/>
</dbReference>
<reference evidence="2" key="2">
    <citation type="submission" date="2020-09" db="EMBL/GenBank/DDBJ databases">
        <authorList>
            <person name="Sun Q."/>
            <person name="Ohkuma M."/>
        </authorList>
    </citation>
    <scope>NUCLEOTIDE SEQUENCE</scope>
    <source>
        <strain evidence="2">JCM 4714</strain>
    </source>
</reference>
<comment type="caution">
    <text evidence="2">The sequence shown here is derived from an EMBL/GenBank/DDBJ whole genome shotgun (WGS) entry which is preliminary data.</text>
</comment>
<evidence type="ECO:0000313" key="3">
    <source>
        <dbReference type="Proteomes" id="UP000655443"/>
    </source>
</evidence>